<name>A0AAC9P0C1_9HYPH</name>
<dbReference type="Proteomes" id="UP000182703">
    <property type="component" value="Chromosome"/>
</dbReference>
<gene>
    <name evidence="1" type="ORF">BOQ54_06535</name>
</gene>
<protein>
    <submittedName>
        <fullName evidence="1">Phage portal protein</fullName>
    </submittedName>
</protein>
<accession>A0AAC9P0C1</accession>
<dbReference type="AlphaFoldDB" id="A0AAC9P0C1"/>
<keyword evidence="2" id="KW-1185">Reference proteome</keyword>
<dbReference type="InterPro" id="IPR006427">
    <property type="entry name" value="Portal_HK97"/>
</dbReference>
<sequence>MAAWIDRWTRRRAPARPAATVPETKASRVAPLLAIYGVGRPVWTPREFEALAREGFSRNPVVHRCVKLVAEAAASVPWVLHDGATEPERHPLLDLVRRPNPREDGGSFLESLFSHLLVAGNAYAEAVCIGETPRELYVLRPDRVRVVPGGDGWPAAYDYTVGGRTVRLARREGSPVEPVLHLRLFNPVDDHYGLSPMEAAAGAIDIHNAASAWNKALLDNAARPSGALVYKGPDGIGLTDAQFERLKGELEQQFQGRDNAGRPLLLDGGLDWRPLSLSPKDMDFVEAKAAAAREIALAFGVPPMLLGLPGDNTYANFAEANRSFWRQTVIPLAQRAAASVAHWLAPAFGGELRFEIDLDRIDALAGEREALWRRISSADFLSEDEKREAVGYGRRERLPQNE</sequence>
<proteinExistence type="predicted"/>
<organism evidence="1 2">
    <name type="scientific">Chelatococcus daeguensis</name>
    <dbReference type="NCBI Taxonomy" id="444444"/>
    <lineage>
        <taxon>Bacteria</taxon>
        <taxon>Pseudomonadati</taxon>
        <taxon>Pseudomonadota</taxon>
        <taxon>Alphaproteobacteria</taxon>
        <taxon>Hyphomicrobiales</taxon>
        <taxon>Chelatococcaceae</taxon>
        <taxon>Chelatococcus</taxon>
    </lineage>
</organism>
<dbReference type="EMBL" id="CP018095">
    <property type="protein sequence ID" value="APF38930.1"/>
    <property type="molecule type" value="Genomic_DNA"/>
</dbReference>
<dbReference type="InterPro" id="IPR006944">
    <property type="entry name" value="Phage/GTA_portal"/>
</dbReference>
<dbReference type="NCBIfam" id="TIGR01537">
    <property type="entry name" value="portal_HK97"/>
    <property type="match status" value="1"/>
</dbReference>
<evidence type="ECO:0000313" key="1">
    <source>
        <dbReference type="EMBL" id="APF38930.1"/>
    </source>
</evidence>
<dbReference type="Pfam" id="PF04860">
    <property type="entry name" value="Phage_portal"/>
    <property type="match status" value="1"/>
</dbReference>
<evidence type="ECO:0000313" key="2">
    <source>
        <dbReference type="Proteomes" id="UP000182703"/>
    </source>
</evidence>
<reference evidence="1 2" key="1">
    <citation type="submission" date="2016-11" db="EMBL/GenBank/DDBJ databases">
        <title>Complete genome sequence of the aerobically denitrifying bacterium Chelatococcus daeguensis TAD1.</title>
        <authorList>
            <person name="Yang Y."/>
            <person name="Huang S."/>
            <person name="Lin E."/>
        </authorList>
    </citation>
    <scope>NUCLEOTIDE SEQUENCE [LARGE SCALE GENOMIC DNA]</scope>
    <source>
        <strain evidence="1 2">TAD1</strain>
    </source>
</reference>
<dbReference type="KEGG" id="cdq:BOQ54_06535"/>